<gene>
    <name evidence="3" type="ORF">OUZ56_015447</name>
</gene>
<organism evidence="3 4">
    <name type="scientific">Daphnia magna</name>
    <dbReference type="NCBI Taxonomy" id="35525"/>
    <lineage>
        <taxon>Eukaryota</taxon>
        <taxon>Metazoa</taxon>
        <taxon>Ecdysozoa</taxon>
        <taxon>Arthropoda</taxon>
        <taxon>Crustacea</taxon>
        <taxon>Branchiopoda</taxon>
        <taxon>Diplostraca</taxon>
        <taxon>Cladocera</taxon>
        <taxon>Anomopoda</taxon>
        <taxon>Daphniidae</taxon>
        <taxon>Daphnia</taxon>
    </lineage>
</organism>
<evidence type="ECO:0000313" key="4">
    <source>
        <dbReference type="Proteomes" id="UP001234178"/>
    </source>
</evidence>
<keyword evidence="2" id="KW-1133">Transmembrane helix</keyword>
<protein>
    <submittedName>
        <fullName evidence="3">Uncharacterized protein</fullName>
    </submittedName>
</protein>
<feature type="region of interest" description="Disordered" evidence="1">
    <location>
        <begin position="78"/>
        <end position="100"/>
    </location>
</feature>
<keyword evidence="2" id="KW-0812">Transmembrane</keyword>
<comment type="caution">
    <text evidence="3">The sequence shown here is derived from an EMBL/GenBank/DDBJ whole genome shotgun (WGS) entry which is preliminary data.</text>
</comment>
<feature type="transmembrane region" description="Helical" evidence="2">
    <location>
        <begin position="46"/>
        <end position="67"/>
    </location>
</feature>
<keyword evidence="2" id="KW-0472">Membrane</keyword>
<name>A0ABR0AMY0_9CRUS</name>
<evidence type="ECO:0000256" key="2">
    <source>
        <dbReference type="SAM" id="Phobius"/>
    </source>
</evidence>
<reference evidence="3 4" key="1">
    <citation type="journal article" date="2023" name="Nucleic Acids Res.">
        <title>The hologenome of Daphnia magna reveals possible DNA methylation and microbiome-mediated evolution of the host genome.</title>
        <authorList>
            <person name="Chaturvedi A."/>
            <person name="Li X."/>
            <person name="Dhandapani V."/>
            <person name="Marshall H."/>
            <person name="Kissane S."/>
            <person name="Cuenca-Cambronero M."/>
            <person name="Asole G."/>
            <person name="Calvet F."/>
            <person name="Ruiz-Romero M."/>
            <person name="Marangio P."/>
            <person name="Guigo R."/>
            <person name="Rago D."/>
            <person name="Mirbahai L."/>
            <person name="Eastwood N."/>
            <person name="Colbourne J.K."/>
            <person name="Zhou J."/>
            <person name="Mallon E."/>
            <person name="Orsini L."/>
        </authorList>
    </citation>
    <scope>NUCLEOTIDE SEQUENCE [LARGE SCALE GENOMIC DNA]</scope>
    <source>
        <strain evidence="3">LRV0_1</strain>
    </source>
</reference>
<dbReference type="EMBL" id="JAOYFB010000038">
    <property type="protein sequence ID" value="KAK4026450.1"/>
    <property type="molecule type" value="Genomic_DNA"/>
</dbReference>
<evidence type="ECO:0000313" key="3">
    <source>
        <dbReference type="EMBL" id="KAK4026450.1"/>
    </source>
</evidence>
<sequence>MLTKTNDNILQVLKLLLARQTELVEPHFHNERLTLKMAGNFTRSNCLSLMFSLLVLGFFAASASSAFSEEESRGYFDYEGEESANPNQFEETRSAESGEEDDLRYHELQYRWKQYPSYVKNGRYRPYHQLIAVQPQPYYGTCRDAPQCRSCKAPRVPSYQPSARSVRVESRAWEHQFDEDQSAYGEYELRYYVTRPPKPSLPQCNKECKPNIKVPAKKPYYNPAAQYSPPKYGGYGR</sequence>
<evidence type="ECO:0000256" key="1">
    <source>
        <dbReference type="SAM" id="MobiDB-lite"/>
    </source>
</evidence>
<accession>A0ABR0AMY0</accession>
<keyword evidence="4" id="KW-1185">Reference proteome</keyword>
<proteinExistence type="predicted"/>
<feature type="region of interest" description="Disordered" evidence="1">
    <location>
        <begin position="216"/>
        <end position="237"/>
    </location>
</feature>
<dbReference type="Proteomes" id="UP001234178">
    <property type="component" value="Unassembled WGS sequence"/>
</dbReference>